<feature type="transmembrane region" description="Helical" evidence="1">
    <location>
        <begin position="88"/>
        <end position="109"/>
    </location>
</feature>
<keyword evidence="3" id="KW-1185">Reference proteome</keyword>
<keyword evidence="1" id="KW-0812">Transmembrane</keyword>
<dbReference type="EMBL" id="BAAAPM010000009">
    <property type="protein sequence ID" value="GAA1739979.1"/>
    <property type="molecule type" value="Genomic_DNA"/>
</dbReference>
<protein>
    <submittedName>
        <fullName evidence="2">Uncharacterized protein</fullName>
    </submittedName>
</protein>
<feature type="transmembrane region" description="Helical" evidence="1">
    <location>
        <begin position="121"/>
        <end position="142"/>
    </location>
</feature>
<sequence length="192" mass="20024">MDAVATGPASLAMTESTFYRGDVATTSGPDPYPDLDATHARDQLARAETVAPGTARDRRRHALGLLAAGVVMAAVACASALTRGPWSILWTVGTWVGAVLVILWIGKVVEHGSRTTPRGVALAARAGSWIAFGALVVGRTVLDALSDDAPLPAAGVLLLGLAVLLPLAAAAHRIWWDSWLPGRAGRRPRPMP</sequence>
<accession>A0ABN2JV48</accession>
<organism evidence="2 3">
    <name type="scientific">Isoptericola hypogeus</name>
    <dbReference type="NCBI Taxonomy" id="300179"/>
    <lineage>
        <taxon>Bacteria</taxon>
        <taxon>Bacillati</taxon>
        <taxon>Actinomycetota</taxon>
        <taxon>Actinomycetes</taxon>
        <taxon>Micrococcales</taxon>
        <taxon>Promicromonosporaceae</taxon>
        <taxon>Isoptericola</taxon>
    </lineage>
</organism>
<feature type="transmembrane region" description="Helical" evidence="1">
    <location>
        <begin position="154"/>
        <end position="176"/>
    </location>
</feature>
<evidence type="ECO:0000313" key="2">
    <source>
        <dbReference type="EMBL" id="GAA1739979.1"/>
    </source>
</evidence>
<dbReference type="Proteomes" id="UP001501138">
    <property type="component" value="Unassembled WGS sequence"/>
</dbReference>
<gene>
    <name evidence="2" type="ORF">GCM10009809_39390</name>
</gene>
<keyword evidence="1" id="KW-0472">Membrane</keyword>
<reference evidence="2 3" key="1">
    <citation type="journal article" date="2019" name="Int. J. Syst. Evol. Microbiol.">
        <title>The Global Catalogue of Microorganisms (GCM) 10K type strain sequencing project: providing services to taxonomists for standard genome sequencing and annotation.</title>
        <authorList>
            <consortium name="The Broad Institute Genomics Platform"/>
            <consortium name="The Broad Institute Genome Sequencing Center for Infectious Disease"/>
            <person name="Wu L."/>
            <person name="Ma J."/>
        </authorList>
    </citation>
    <scope>NUCLEOTIDE SEQUENCE [LARGE SCALE GENOMIC DNA]</scope>
    <source>
        <strain evidence="2 3">JCM 15589</strain>
    </source>
</reference>
<comment type="caution">
    <text evidence="2">The sequence shown here is derived from an EMBL/GenBank/DDBJ whole genome shotgun (WGS) entry which is preliminary data.</text>
</comment>
<name>A0ABN2JV48_9MICO</name>
<keyword evidence="1" id="KW-1133">Transmembrane helix</keyword>
<evidence type="ECO:0000313" key="3">
    <source>
        <dbReference type="Proteomes" id="UP001501138"/>
    </source>
</evidence>
<evidence type="ECO:0000256" key="1">
    <source>
        <dbReference type="SAM" id="Phobius"/>
    </source>
</evidence>
<feature type="transmembrane region" description="Helical" evidence="1">
    <location>
        <begin position="62"/>
        <end position="82"/>
    </location>
</feature>
<proteinExistence type="predicted"/>